<name>A0A1I6NS63_9FLAO</name>
<evidence type="ECO:0000313" key="2">
    <source>
        <dbReference type="Proteomes" id="UP000199312"/>
    </source>
</evidence>
<sequence>MLKEKLKLALKAAGLSEELAETINITSEAQIEGIIIGLQSTQSNDGEIDFNTVLGSPKFSEFITKTGFDNVLKLSKSLQSEHDKKVTAGIKTFQEKYFKKINGEDNDDDDPTKMKNENNDTPAWAKALMDDVKELKNSKTKSTKLEQATTVINASKVLPDTLKKEWINRFNLESETSFDEQLKGLETEYTNIHKTILGDVKIPGLPQGGNPPTGEASDEEIAAIADNLI</sequence>
<reference evidence="2" key="1">
    <citation type="submission" date="2016-10" db="EMBL/GenBank/DDBJ databases">
        <authorList>
            <person name="Varghese N."/>
            <person name="Submissions S."/>
        </authorList>
    </citation>
    <scope>NUCLEOTIDE SEQUENCE [LARGE SCALE GENOMIC DNA]</scope>
    <source>
        <strain evidence="2">DSM 24450</strain>
    </source>
</reference>
<organism evidence="1 2">
    <name type="scientific">Lutibacter maritimus</name>
    <dbReference type="NCBI Taxonomy" id="593133"/>
    <lineage>
        <taxon>Bacteria</taxon>
        <taxon>Pseudomonadati</taxon>
        <taxon>Bacteroidota</taxon>
        <taxon>Flavobacteriia</taxon>
        <taxon>Flavobacteriales</taxon>
        <taxon>Flavobacteriaceae</taxon>
        <taxon>Lutibacter</taxon>
    </lineage>
</organism>
<proteinExistence type="predicted"/>
<dbReference type="Proteomes" id="UP000199312">
    <property type="component" value="Unassembled WGS sequence"/>
</dbReference>
<keyword evidence="2" id="KW-1185">Reference proteome</keyword>
<protein>
    <submittedName>
        <fullName evidence="1">Uncharacterized protein</fullName>
    </submittedName>
</protein>
<dbReference type="STRING" id="593133.SAMN04488006_0480"/>
<accession>A0A1I6NS63</accession>
<dbReference type="RefSeq" id="WP_090222174.1">
    <property type="nucleotide sequence ID" value="NZ_FOZP01000001.1"/>
</dbReference>
<dbReference type="EMBL" id="FOZP01000001">
    <property type="protein sequence ID" value="SFS30748.1"/>
    <property type="molecule type" value="Genomic_DNA"/>
</dbReference>
<gene>
    <name evidence="1" type="ORF">SAMN04488006_0480</name>
</gene>
<dbReference type="OrthoDB" id="1345538at2"/>
<dbReference type="AlphaFoldDB" id="A0A1I6NS63"/>
<evidence type="ECO:0000313" key="1">
    <source>
        <dbReference type="EMBL" id="SFS30748.1"/>
    </source>
</evidence>